<dbReference type="EMBL" id="BOMS01000009">
    <property type="protein sequence ID" value="GIE64365.1"/>
    <property type="molecule type" value="Genomic_DNA"/>
</dbReference>
<dbReference type="InterPro" id="IPR003593">
    <property type="entry name" value="AAA+_ATPase"/>
</dbReference>
<sequence length="1050" mass="112942">MTEDGLKALSSLRINVTPTADDVWRRSEFHVDTLNREVARGVLDAIADARDSPSGSPVGVVVQGQRGTGKTHLLGWVREQVQGQDGYFFLVGLLDGTRFWHSVAHSMLTGLARRIDGQETQSQVFLRRLTLLTGVPFAERQALIGAAPLLRPAVEALLGALHRHAPDVAMECRHTVRALALYNAGDFRAREVGNNFLQSGEECEPGERAPWGLPREVHPPEKVVGELSWLLSLTGPSVIAVDQIDGLLAPVAKAIQAGQSAEWQDSLQLDQIANGLMDLRERTHKTVTVIAAQHATWEVIKKNAIASVQDRFVARQHLGSVPSATVGRELVARRLTPHYDATGFVAPYPTWPVQERAFDDAVNFKPREILQIVDDHIRGCVNDGVVRELGELRASQTIVDDTIVVPSELALIAIDKTFAELTAAATVDGVLSSGAEDLELPGLLSAGLQAWILERGAAGRQFEQDPPPSTKPALHARLRRTIDDETEVEAHWGFRGIAPDYHANAVLNRIRAGCTEAGLAGGVQNRRLFFLRNAEWPQSAKNREAAAAFEAAGGRRLTVTDQDLRILWALRDLLAKAPPDLPAWLLARQPTGKVAFLQEALADAGAGLPTPDLAAPAPVQEEAGPVESARPVVRAPLGPAISLGVSFDTAEPVMVELEALRKHTAIFAGSGSGKTVLLRRIIEECALQGVSTIVLDPNNDLARLGDPWPEQPSAWGPGDAGKAQDYLQNTEVVIYTPRRAAGRPITFQPLPDFHQLLNDPDEFEAAVDAALAALSPRAKVDGRTAKAEKGRAVLKEALVHYAQRHRDTSLRGFIGMLDDLPDTASRFGADATKIAADLGQSLTAATVIDPLFGGVGQPVDPGELLTPAEGKRARVSVISLIGLPSDDQKQSFVNQLQMALFAWIKRNPAGERPLGGLFVMDEAQTFAPSGAMTACTGSTLSLASQARKYGLGLVFATQSPKGLHNQIPGNAATQFFGLLNAPVQIEAAREVARAKGGDLPGISQLRGGEFYVAVEGSSFSKVRTSLCLSHHPKSPLTQEEVLQYASAERP</sequence>
<dbReference type="SUPFAM" id="SSF52540">
    <property type="entry name" value="P-loop containing nucleoside triphosphate hydrolases"/>
    <property type="match status" value="2"/>
</dbReference>
<proteinExistence type="predicted"/>
<accession>A0ABQ4B115</accession>
<dbReference type="RefSeq" id="WP_203823610.1">
    <property type="nucleotide sequence ID" value="NZ_BAAATY010000005.1"/>
</dbReference>
<keyword evidence="3" id="KW-1185">Reference proteome</keyword>
<organism evidence="2 3">
    <name type="scientific">Actinoplanes palleronii</name>
    <dbReference type="NCBI Taxonomy" id="113570"/>
    <lineage>
        <taxon>Bacteria</taxon>
        <taxon>Bacillati</taxon>
        <taxon>Actinomycetota</taxon>
        <taxon>Actinomycetes</taxon>
        <taxon>Micromonosporales</taxon>
        <taxon>Micromonosporaceae</taxon>
        <taxon>Actinoplanes</taxon>
    </lineage>
</organism>
<comment type="caution">
    <text evidence="2">The sequence shown here is derived from an EMBL/GenBank/DDBJ whole genome shotgun (WGS) entry which is preliminary data.</text>
</comment>
<gene>
    <name evidence="2" type="ORF">Apa02nite_004730</name>
</gene>
<dbReference type="SMART" id="SM00382">
    <property type="entry name" value="AAA"/>
    <property type="match status" value="2"/>
</dbReference>
<dbReference type="InterPro" id="IPR002789">
    <property type="entry name" value="HerA_central"/>
</dbReference>
<dbReference type="InterPro" id="IPR027417">
    <property type="entry name" value="P-loop_NTPase"/>
</dbReference>
<reference evidence="2 3" key="1">
    <citation type="submission" date="2021-01" db="EMBL/GenBank/DDBJ databases">
        <title>Whole genome shotgun sequence of Actinoplanes palleronii NBRC 14916.</title>
        <authorList>
            <person name="Komaki H."/>
            <person name="Tamura T."/>
        </authorList>
    </citation>
    <scope>NUCLEOTIDE SEQUENCE [LARGE SCALE GENOMIC DNA]</scope>
    <source>
        <strain evidence="2 3">NBRC 14916</strain>
    </source>
</reference>
<dbReference type="CDD" id="cd01127">
    <property type="entry name" value="TrwB_TraG_TraD_VirD4"/>
    <property type="match status" value="1"/>
</dbReference>
<dbReference type="Pfam" id="PF01935">
    <property type="entry name" value="DUF87"/>
    <property type="match status" value="1"/>
</dbReference>
<dbReference type="PANTHER" id="PTHR42957:SF2">
    <property type="entry name" value="HELICASE HERA CENTRAL DOMAIN-CONTAINING PROTEIN"/>
    <property type="match status" value="1"/>
</dbReference>
<evidence type="ECO:0000259" key="1">
    <source>
        <dbReference type="SMART" id="SM00382"/>
    </source>
</evidence>
<feature type="domain" description="AAA+ ATPase" evidence="1">
    <location>
        <begin position="660"/>
        <end position="989"/>
    </location>
</feature>
<evidence type="ECO:0000313" key="3">
    <source>
        <dbReference type="Proteomes" id="UP000624709"/>
    </source>
</evidence>
<dbReference type="InterPro" id="IPR008571">
    <property type="entry name" value="HerA-like"/>
</dbReference>
<dbReference type="Gene3D" id="3.40.50.300">
    <property type="entry name" value="P-loop containing nucleotide triphosphate hydrolases"/>
    <property type="match status" value="2"/>
</dbReference>
<evidence type="ECO:0000313" key="2">
    <source>
        <dbReference type="EMBL" id="GIE64365.1"/>
    </source>
</evidence>
<name>A0ABQ4B115_9ACTN</name>
<protein>
    <submittedName>
        <fullName evidence="2">ATPase</fullName>
    </submittedName>
</protein>
<dbReference type="PANTHER" id="PTHR42957">
    <property type="entry name" value="HELICASE MJ1565-RELATED"/>
    <property type="match status" value="1"/>
</dbReference>
<feature type="domain" description="AAA+ ATPase" evidence="1">
    <location>
        <begin position="56"/>
        <end position="318"/>
    </location>
</feature>
<dbReference type="Proteomes" id="UP000624709">
    <property type="component" value="Unassembled WGS sequence"/>
</dbReference>